<dbReference type="Proteomes" id="UP000188268">
    <property type="component" value="Unassembled WGS sequence"/>
</dbReference>
<feature type="compositionally biased region" description="Basic and acidic residues" evidence="1">
    <location>
        <begin position="219"/>
        <end position="229"/>
    </location>
</feature>
<feature type="compositionally biased region" description="Low complexity" evidence="1">
    <location>
        <begin position="230"/>
        <end position="247"/>
    </location>
</feature>
<evidence type="ECO:0000256" key="1">
    <source>
        <dbReference type="SAM" id="MobiDB-lite"/>
    </source>
</evidence>
<protein>
    <submittedName>
        <fullName evidence="2">Uncharacterized protein</fullName>
    </submittedName>
</protein>
<dbReference type="AlphaFoldDB" id="A0A1R3IR14"/>
<evidence type="ECO:0000313" key="3">
    <source>
        <dbReference type="Proteomes" id="UP000188268"/>
    </source>
</evidence>
<dbReference type="Gramene" id="OMO85006">
    <property type="protein sequence ID" value="OMO85006"/>
    <property type="gene ID" value="CCACVL1_10497"/>
</dbReference>
<dbReference type="EMBL" id="AWWV01009653">
    <property type="protein sequence ID" value="OMO85006.1"/>
    <property type="molecule type" value="Genomic_DNA"/>
</dbReference>
<accession>A0A1R3IR14</accession>
<proteinExistence type="predicted"/>
<gene>
    <name evidence="2" type="ORF">CCACVL1_10497</name>
</gene>
<feature type="compositionally biased region" description="Basic and acidic residues" evidence="1">
    <location>
        <begin position="251"/>
        <end position="262"/>
    </location>
</feature>
<keyword evidence="3" id="KW-1185">Reference proteome</keyword>
<reference evidence="2 3" key="1">
    <citation type="submission" date="2013-09" db="EMBL/GenBank/DDBJ databases">
        <title>Corchorus capsularis genome sequencing.</title>
        <authorList>
            <person name="Alam M."/>
            <person name="Haque M.S."/>
            <person name="Islam M.S."/>
            <person name="Emdad E.M."/>
            <person name="Islam M.M."/>
            <person name="Ahmed B."/>
            <person name="Halim A."/>
            <person name="Hossen Q.M.M."/>
            <person name="Hossain M.Z."/>
            <person name="Ahmed R."/>
            <person name="Khan M.M."/>
            <person name="Islam R."/>
            <person name="Rashid M.M."/>
            <person name="Khan S.A."/>
            <person name="Rahman M.S."/>
            <person name="Alam M."/>
        </authorList>
    </citation>
    <scope>NUCLEOTIDE SEQUENCE [LARGE SCALE GENOMIC DNA]</scope>
    <source>
        <strain evidence="3">cv. CVL-1</strain>
        <tissue evidence="2">Whole seedling</tissue>
    </source>
</reference>
<organism evidence="2 3">
    <name type="scientific">Corchorus capsularis</name>
    <name type="common">Jute</name>
    <dbReference type="NCBI Taxonomy" id="210143"/>
    <lineage>
        <taxon>Eukaryota</taxon>
        <taxon>Viridiplantae</taxon>
        <taxon>Streptophyta</taxon>
        <taxon>Embryophyta</taxon>
        <taxon>Tracheophyta</taxon>
        <taxon>Spermatophyta</taxon>
        <taxon>Magnoliopsida</taxon>
        <taxon>eudicotyledons</taxon>
        <taxon>Gunneridae</taxon>
        <taxon>Pentapetalae</taxon>
        <taxon>rosids</taxon>
        <taxon>malvids</taxon>
        <taxon>Malvales</taxon>
        <taxon>Malvaceae</taxon>
        <taxon>Grewioideae</taxon>
        <taxon>Apeibeae</taxon>
        <taxon>Corchorus</taxon>
    </lineage>
</organism>
<dbReference type="OMA" id="QGYNRSH"/>
<evidence type="ECO:0000313" key="2">
    <source>
        <dbReference type="EMBL" id="OMO85006.1"/>
    </source>
</evidence>
<feature type="region of interest" description="Disordered" evidence="1">
    <location>
        <begin position="206"/>
        <end position="271"/>
    </location>
</feature>
<sequence>MYRSKKIDDPGQVISDHRHLVESGDRNIYNLSQLPMLQSYNHHQGDSSSSFRYGDIPSWSGRECLMRNPYTSRSLIDEPIRPGSGLLHGTVTERIFGSNNTSSNNWSNYSFRSMGSHASPFSSLPGWKTHELMKNEFPVTHNLESFQTQIPNPITQTQPKVEEPISLISRSSINIGSSSDTSKSNAVKRKTSDCDLDLDLSLRLTQVKEDGGGGGGGRSSKEDVDHVDSELSLSLFSSPPSSSSSKLSRLKGSEEHSKESARRVSTLDLTI</sequence>
<dbReference type="OrthoDB" id="551907at2759"/>
<name>A0A1R3IR14_COCAP</name>
<dbReference type="STRING" id="210143.A0A1R3IR14"/>
<comment type="caution">
    <text evidence="2">The sequence shown here is derived from an EMBL/GenBank/DDBJ whole genome shotgun (WGS) entry which is preliminary data.</text>
</comment>